<evidence type="ECO:0000313" key="4">
    <source>
        <dbReference type="EMBL" id="NXW10865.1"/>
    </source>
</evidence>
<dbReference type="GO" id="GO:0042795">
    <property type="term" value="P:snRNA transcription by RNA polymerase II"/>
    <property type="evidence" value="ECO:0007669"/>
    <property type="project" value="TreeGrafter"/>
</dbReference>
<dbReference type="InterPro" id="IPR010844">
    <property type="entry name" value="Occludin_ELL"/>
</dbReference>
<keyword evidence="5" id="KW-1185">Reference proteome</keyword>
<dbReference type="GO" id="GO:0032968">
    <property type="term" value="P:positive regulation of transcription elongation by RNA polymerase II"/>
    <property type="evidence" value="ECO:0007669"/>
    <property type="project" value="TreeGrafter"/>
</dbReference>
<feature type="non-terminal residue" evidence="4">
    <location>
        <position position="1"/>
    </location>
</feature>
<dbReference type="GO" id="GO:0008023">
    <property type="term" value="C:transcription elongation factor complex"/>
    <property type="evidence" value="ECO:0007669"/>
    <property type="project" value="TreeGrafter"/>
</dbReference>
<comment type="caution">
    <text evidence="4">The sequence shown here is derived from an EMBL/GenBank/DDBJ whole genome shotgun (WGS) entry which is preliminary data.</text>
</comment>
<sequence length="67" mass="8251">IRKYVTIVSYEQRQSYKDDFNAEYEEYRTLHARMESITKRFMKLDAQRKLLSPLSKEYQVKKDKTVR</sequence>
<evidence type="ECO:0000256" key="1">
    <source>
        <dbReference type="ARBA" id="ARBA00009171"/>
    </source>
</evidence>
<proteinExistence type="inferred from homology"/>
<comment type="similarity">
    <text evidence="1 2">Belongs to the ELL/occludin family.</text>
</comment>
<name>A0A7L3ZB78_FREGA</name>
<feature type="domain" description="OCEL" evidence="3">
    <location>
        <begin position="1"/>
        <end position="67"/>
    </location>
</feature>
<dbReference type="GO" id="GO:0000987">
    <property type="term" value="F:cis-regulatory region sequence-specific DNA binding"/>
    <property type="evidence" value="ECO:0007669"/>
    <property type="project" value="TreeGrafter"/>
</dbReference>
<dbReference type="PANTHER" id="PTHR23288">
    <property type="entry name" value="OCCLUDIN AND RNA POLYMERASE II ELONGATION FACTOR ELL"/>
    <property type="match status" value="1"/>
</dbReference>
<evidence type="ECO:0000256" key="2">
    <source>
        <dbReference type="PROSITE-ProRule" id="PRU01324"/>
    </source>
</evidence>
<gene>
    <name evidence="4" type="primary">Ell2</name>
    <name evidence="4" type="ORF">FREGRA_R15328</name>
</gene>
<organism evidence="4 5">
    <name type="scientific">Fregetta grallaria</name>
    <name type="common">White-bellied storm-petrel</name>
    <name type="synonym">Procellaria grallaria</name>
    <dbReference type="NCBI Taxonomy" id="79628"/>
    <lineage>
        <taxon>Eukaryota</taxon>
        <taxon>Metazoa</taxon>
        <taxon>Chordata</taxon>
        <taxon>Craniata</taxon>
        <taxon>Vertebrata</taxon>
        <taxon>Euteleostomi</taxon>
        <taxon>Archelosauria</taxon>
        <taxon>Archosauria</taxon>
        <taxon>Dinosauria</taxon>
        <taxon>Saurischia</taxon>
        <taxon>Theropoda</taxon>
        <taxon>Coelurosauria</taxon>
        <taxon>Aves</taxon>
        <taxon>Neognathae</taxon>
        <taxon>Neoaves</taxon>
        <taxon>Aequornithes</taxon>
        <taxon>Procellariiformes</taxon>
        <taxon>Hydrobatidae</taxon>
        <taxon>Fregetta</taxon>
    </lineage>
</organism>
<dbReference type="InterPro" id="IPR031176">
    <property type="entry name" value="ELL/occludin"/>
</dbReference>
<dbReference type="Pfam" id="PF07303">
    <property type="entry name" value="Occludin_ELL"/>
    <property type="match status" value="1"/>
</dbReference>
<protein>
    <submittedName>
        <fullName evidence="4">ELL2 factor</fullName>
    </submittedName>
</protein>
<dbReference type="AlphaFoldDB" id="A0A7L3ZB78"/>
<dbReference type="PANTHER" id="PTHR23288:SF8">
    <property type="entry name" value="RNA POLYMERASE II ELONGATION FACTOR ELL2"/>
    <property type="match status" value="1"/>
</dbReference>
<dbReference type="EMBL" id="VZZT01004237">
    <property type="protein sequence ID" value="NXW10865.1"/>
    <property type="molecule type" value="Genomic_DNA"/>
</dbReference>
<reference evidence="4 5" key="1">
    <citation type="submission" date="2019-09" db="EMBL/GenBank/DDBJ databases">
        <title>Bird 10,000 Genomes (B10K) Project - Family phase.</title>
        <authorList>
            <person name="Zhang G."/>
        </authorList>
    </citation>
    <scope>NUCLEOTIDE SEQUENCE [LARGE SCALE GENOMIC DNA]</scope>
    <source>
        <strain evidence="4">B10K-DU-006-09</strain>
        <tissue evidence="4">Muscle</tissue>
    </source>
</reference>
<dbReference type="Proteomes" id="UP000563060">
    <property type="component" value="Unassembled WGS sequence"/>
</dbReference>
<dbReference type="SUPFAM" id="SSF144292">
    <property type="entry name" value="occludin/ELL-like"/>
    <property type="match status" value="1"/>
</dbReference>
<accession>A0A7L3ZB78</accession>
<feature type="non-terminal residue" evidence="4">
    <location>
        <position position="67"/>
    </location>
</feature>
<evidence type="ECO:0000259" key="3">
    <source>
        <dbReference type="PROSITE" id="PS51980"/>
    </source>
</evidence>
<evidence type="ECO:0000313" key="5">
    <source>
        <dbReference type="Proteomes" id="UP000563060"/>
    </source>
</evidence>
<dbReference type="Gene3D" id="6.10.140.340">
    <property type="match status" value="1"/>
</dbReference>
<dbReference type="PROSITE" id="PS51980">
    <property type="entry name" value="OCEL"/>
    <property type="match status" value="1"/>
</dbReference>